<comment type="caution">
    <text evidence="2">The sequence shown here is derived from an EMBL/GenBank/DDBJ whole genome shotgun (WGS) entry which is preliminary data.</text>
</comment>
<reference evidence="2" key="1">
    <citation type="submission" date="2022-07" db="EMBL/GenBank/DDBJ databases">
        <authorList>
            <person name="Macas J."/>
            <person name="Novak P."/>
            <person name="Neumann P."/>
        </authorList>
    </citation>
    <scope>NUCLEOTIDE SEQUENCE</scope>
</reference>
<dbReference type="AlphaFoldDB" id="A0A9P1EDZ3"/>
<feature type="region of interest" description="Disordered" evidence="1">
    <location>
        <begin position="1"/>
        <end position="26"/>
    </location>
</feature>
<name>A0A9P1EDZ3_CUSEU</name>
<evidence type="ECO:0000313" key="2">
    <source>
        <dbReference type="EMBL" id="CAH9099618.1"/>
    </source>
</evidence>
<gene>
    <name evidence="2" type="ORF">CEURO_LOCUS14554</name>
</gene>
<dbReference type="OrthoDB" id="10354103at2759"/>
<evidence type="ECO:0000313" key="3">
    <source>
        <dbReference type="Proteomes" id="UP001152484"/>
    </source>
</evidence>
<keyword evidence="3" id="KW-1185">Reference proteome</keyword>
<evidence type="ECO:0000256" key="1">
    <source>
        <dbReference type="SAM" id="MobiDB-lite"/>
    </source>
</evidence>
<organism evidence="2 3">
    <name type="scientific">Cuscuta europaea</name>
    <name type="common">European dodder</name>
    <dbReference type="NCBI Taxonomy" id="41803"/>
    <lineage>
        <taxon>Eukaryota</taxon>
        <taxon>Viridiplantae</taxon>
        <taxon>Streptophyta</taxon>
        <taxon>Embryophyta</taxon>
        <taxon>Tracheophyta</taxon>
        <taxon>Spermatophyta</taxon>
        <taxon>Magnoliopsida</taxon>
        <taxon>eudicotyledons</taxon>
        <taxon>Gunneridae</taxon>
        <taxon>Pentapetalae</taxon>
        <taxon>asterids</taxon>
        <taxon>lamiids</taxon>
        <taxon>Solanales</taxon>
        <taxon>Convolvulaceae</taxon>
        <taxon>Cuscuteae</taxon>
        <taxon>Cuscuta</taxon>
        <taxon>Cuscuta subgen. Cuscuta</taxon>
    </lineage>
</organism>
<sequence length="128" mass="14518">MGKIHINNPSQDRPRTSFVPAHPESPITTQCLEEVARKMRDRGDPRDYPMLERIGNCLRQIGAKEVMNHDIITFQNVDEGHASPDGHGQLSRPTRYGLHDDDTYHDTPMELPSTVGSSYHAHEVPEHQ</sequence>
<dbReference type="EMBL" id="CAMAPE010000038">
    <property type="protein sequence ID" value="CAH9099618.1"/>
    <property type="molecule type" value="Genomic_DNA"/>
</dbReference>
<feature type="region of interest" description="Disordered" evidence="1">
    <location>
        <begin position="77"/>
        <end position="128"/>
    </location>
</feature>
<proteinExistence type="predicted"/>
<dbReference type="Proteomes" id="UP001152484">
    <property type="component" value="Unassembled WGS sequence"/>
</dbReference>
<accession>A0A9P1EDZ3</accession>
<feature type="compositionally biased region" description="Basic and acidic residues" evidence="1">
    <location>
        <begin position="97"/>
        <end position="108"/>
    </location>
</feature>
<protein>
    <submittedName>
        <fullName evidence="2">Uncharacterized protein</fullName>
    </submittedName>
</protein>